<name>A0A414IN54_BACUN</name>
<dbReference type="Proteomes" id="UP000431575">
    <property type="component" value="Unassembled WGS sequence"/>
</dbReference>
<organism evidence="2 3">
    <name type="scientific">Bacteroides uniformis</name>
    <dbReference type="NCBI Taxonomy" id="820"/>
    <lineage>
        <taxon>Bacteria</taxon>
        <taxon>Pseudomonadati</taxon>
        <taxon>Bacteroidota</taxon>
        <taxon>Bacteroidia</taxon>
        <taxon>Bacteroidales</taxon>
        <taxon>Bacteroidaceae</taxon>
        <taxon>Bacteroides</taxon>
    </lineage>
</organism>
<reference evidence="1 4" key="2">
    <citation type="journal article" date="2019" name="Nat. Med.">
        <title>A library of human gut bacterial isolates paired with longitudinal multiomics data enables mechanistic microbiome research.</title>
        <authorList>
            <person name="Poyet M."/>
            <person name="Groussin M."/>
            <person name="Gibbons S.M."/>
            <person name="Avila-Pacheco J."/>
            <person name="Jiang X."/>
            <person name="Kearney S.M."/>
            <person name="Perrotta A.R."/>
            <person name="Berdy B."/>
            <person name="Zhao S."/>
            <person name="Lieberman T.D."/>
            <person name="Swanson P.K."/>
            <person name="Smith M."/>
            <person name="Roesemann S."/>
            <person name="Alexander J.E."/>
            <person name="Rich S.A."/>
            <person name="Livny J."/>
            <person name="Vlamakis H."/>
            <person name="Clish C."/>
            <person name="Bullock K."/>
            <person name="Deik A."/>
            <person name="Scott J."/>
            <person name="Pierce K.A."/>
            <person name="Xavier R.J."/>
            <person name="Alm E.J."/>
        </authorList>
    </citation>
    <scope>NUCLEOTIDE SEQUENCE [LARGE SCALE GENOMIC DNA]</scope>
    <source>
        <strain evidence="1 4">BIOML-A6</strain>
    </source>
</reference>
<accession>A0A414IN54</accession>
<reference evidence="2 3" key="1">
    <citation type="submission" date="2018-08" db="EMBL/GenBank/DDBJ databases">
        <title>A genome reference for cultivated species of the human gut microbiota.</title>
        <authorList>
            <person name="Zou Y."/>
            <person name="Xue W."/>
            <person name="Luo G."/>
        </authorList>
    </citation>
    <scope>NUCLEOTIDE SEQUENCE [LARGE SCALE GENOMIC DNA]</scope>
    <source>
        <strain evidence="2 3">AM29-12AC</strain>
    </source>
</reference>
<dbReference type="RefSeq" id="WP_118132150.1">
    <property type="nucleotide sequence ID" value="NZ_JADNBR010000004.1"/>
</dbReference>
<protein>
    <submittedName>
        <fullName evidence="2">Uncharacterized protein</fullName>
    </submittedName>
</protein>
<evidence type="ECO:0000313" key="2">
    <source>
        <dbReference type="EMBL" id="RHE25795.1"/>
    </source>
</evidence>
<dbReference type="AlphaFoldDB" id="A0A414IN54"/>
<evidence type="ECO:0000313" key="1">
    <source>
        <dbReference type="EMBL" id="KAB4245527.1"/>
    </source>
</evidence>
<dbReference type="EMBL" id="WCTM01000002">
    <property type="protein sequence ID" value="KAB4245527.1"/>
    <property type="molecule type" value="Genomic_DNA"/>
</dbReference>
<sequence>MKVKVISVFRDKFTGKYYTPGEVIEVGEEARVLDMESRRLAERIEAKNTEVKAPEEKKEVKISLFEKEFEKKALIDALKSIGVQASGNMKEETLLAKVSELDEESTAKLKEALGIE</sequence>
<proteinExistence type="predicted"/>
<comment type="caution">
    <text evidence="2">The sequence shown here is derived from an EMBL/GenBank/DDBJ whole genome shotgun (WGS) entry which is preliminary data.</text>
</comment>
<evidence type="ECO:0000313" key="4">
    <source>
        <dbReference type="Proteomes" id="UP000431575"/>
    </source>
</evidence>
<gene>
    <name evidence="2" type="ORF">DW758_01630</name>
    <name evidence="1" type="ORF">GAP41_04470</name>
</gene>
<dbReference type="EMBL" id="QSJZ01000001">
    <property type="protein sequence ID" value="RHE25795.1"/>
    <property type="molecule type" value="Genomic_DNA"/>
</dbReference>
<evidence type="ECO:0000313" key="3">
    <source>
        <dbReference type="Proteomes" id="UP000283601"/>
    </source>
</evidence>
<dbReference type="Proteomes" id="UP000283601">
    <property type="component" value="Unassembled WGS sequence"/>
</dbReference>